<keyword evidence="3" id="KW-0853">WD repeat</keyword>
<dbReference type="Proteomes" id="UP001487740">
    <property type="component" value="Unassembled WGS sequence"/>
</dbReference>
<comment type="subcellular location">
    <subcellularLocation>
        <location evidence="1">Cytoplasm</location>
    </subcellularLocation>
</comment>
<evidence type="ECO:0000256" key="3">
    <source>
        <dbReference type="ARBA" id="ARBA00022574"/>
    </source>
</evidence>
<evidence type="ECO:0000256" key="5">
    <source>
        <dbReference type="SAM" id="MobiDB-lite"/>
    </source>
</evidence>
<dbReference type="PANTHER" id="PTHR12442:SF26">
    <property type="entry name" value="CYTOPLASMIC DYNEIN 2 INTERMEDIATE CHAIN 2"/>
    <property type="match status" value="1"/>
</dbReference>
<organism evidence="6 7">
    <name type="scientific">Scylla paramamosain</name>
    <name type="common">Mud crab</name>
    <dbReference type="NCBI Taxonomy" id="85552"/>
    <lineage>
        <taxon>Eukaryota</taxon>
        <taxon>Metazoa</taxon>
        <taxon>Ecdysozoa</taxon>
        <taxon>Arthropoda</taxon>
        <taxon>Crustacea</taxon>
        <taxon>Multicrustacea</taxon>
        <taxon>Malacostraca</taxon>
        <taxon>Eumalacostraca</taxon>
        <taxon>Eucarida</taxon>
        <taxon>Decapoda</taxon>
        <taxon>Pleocyemata</taxon>
        <taxon>Brachyura</taxon>
        <taxon>Eubrachyura</taxon>
        <taxon>Portunoidea</taxon>
        <taxon>Portunidae</taxon>
        <taxon>Portuninae</taxon>
        <taxon>Scylla</taxon>
    </lineage>
</organism>
<dbReference type="GO" id="GO:0097014">
    <property type="term" value="C:ciliary plasm"/>
    <property type="evidence" value="ECO:0007669"/>
    <property type="project" value="TreeGrafter"/>
</dbReference>
<keyword evidence="4" id="KW-0677">Repeat</keyword>
<reference evidence="6 7" key="1">
    <citation type="submission" date="2023-03" db="EMBL/GenBank/DDBJ databases">
        <title>High-quality genome of Scylla paramamosain provides insights in environmental adaptation.</title>
        <authorList>
            <person name="Zhang L."/>
        </authorList>
    </citation>
    <scope>NUCLEOTIDE SEQUENCE [LARGE SCALE GENOMIC DNA]</scope>
    <source>
        <strain evidence="6">LZ_2023a</strain>
        <tissue evidence="6">Muscle</tissue>
    </source>
</reference>
<protein>
    <recommendedName>
        <fullName evidence="8">WD repeat-containing protein 34</fullName>
    </recommendedName>
</protein>
<dbReference type="InterPro" id="IPR050687">
    <property type="entry name" value="Dynein_IC"/>
</dbReference>
<evidence type="ECO:0000313" key="7">
    <source>
        <dbReference type="Proteomes" id="UP001487740"/>
    </source>
</evidence>
<dbReference type="GO" id="GO:0045504">
    <property type="term" value="F:dynein heavy chain binding"/>
    <property type="evidence" value="ECO:0007669"/>
    <property type="project" value="TreeGrafter"/>
</dbReference>
<dbReference type="AlphaFoldDB" id="A0AAW0UA36"/>
<dbReference type="Pfam" id="PF00400">
    <property type="entry name" value="WD40"/>
    <property type="match status" value="3"/>
</dbReference>
<dbReference type="SUPFAM" id="SSF50978">
    <property type="entry name" value="WD40 repeat-like"/>
    <property type="match status" value="1"/>
</dbReference>
<accession>A0AAW0UA36</accession>
<dbReference type="GO" id="GO:0045503">
    <property type="term" value="F:dynein light chain binding"/>
    <property type="evidence" value="ECO:0007669"/>
    <property type="project" value="TreeGrafter"/>
</dbReference>
<evidence type="ECO:0000256" key="1">
    <source>
        <dbReference type="ARBA" id="ARBA00004496"/>
    </source>
</evidence>
<proteinExistence type="predicted"/>
<evidence type="ECO:0000313" key="6">
    <source>
        <dbReference type="EMBL" id="KAK8395587.1"/>
    </source>
</evidence>
<evidence type="ECO:0008006" key="8">
    <source>
        <dbReference type="Google" id="ProtNLM"/>
    </source>
</evidence>
<feature type="region of interest" description="Disordered" evidence="5">
    <location>
        <begin position="1"/>
        <end position="62"/>
    </location>
</feature>
<dbReference type="InterPro" id="IPR001680">
    <property type="entry name" value="WD40_rpt"/>
</dbReference>
<dbReference type="GO" id="GO:0005868">
    <property type="term" value="C:cytoplasmic dynein complex"/>
    <property type="evidence" value="ECO:0007669"/>
    <property type="project" value="TreeGrafter"/>
</dbReference>
<keyword evidence="2" id="KW-0963">Cytoplasm</keyword>
<gene>
    <name evidence="6" type="ORF">O3P69_005591</name>
</gene>
<dbReference type="SMART" id="SM00320">
    <property type="entry name" value="WD40"/>
    <property type="match status" value="5"/>
</dbReference>
<dbReference type="PANTHER" id="PTHR12442">
    <property type="entry name" value="DYNEIN INTERMEDIATE CHAIN"/>
    <property type="match status" value="1"/>
</dbReference>
<dbReference type="EMBL" id="JARAKH010000017">
    <property type="protein sequence ID" value="KAK8395587.1"/>
    <property type="molecule type" value="Genomic_DNA"/>
</dbReference>
<dbReference type="Gene3D" id="2.130.10.10">
    <property type="entry name" value="YVTN repeat-like/Quinoprotein amine dehydrogenase"/>
    <property type="match status" value="2"/>
</dbReference>
<comment type="caution">
    <text evidence="6">The sequence shown here is derived from an EMBL/GenBank/DDBJ whole genome shotgun (WGS) entry which is preliminary data.</text>
</comment>
<dbReference type="GO" id="GO:0042073">
    <property type="term" value="P:intraciliary transport"/>
    <property type="evidence" value="ECO:0007669"/>
    <property type="project" value="TreeGrafter"/>
</dbReference>
<evidence type="ECO:0000256" key="4">
    <source>
        <dbReference type="ARBA" id="ARBA00022737"/>
    </source>
</evidence>
<dbReference type="InterPro" id="IPR015943">
    <property type="entry name" value="WD40/YVTN_repeat-like_dom_sf"/>
</dbReference>
<keyword evidence="7" id="KW-1185">Reference proteome</keyword>
<sequence>MFSGHDEEASSFPSTWKTEQSQASDGTQTDEVGTEESECQVIEQIEAGVQTEEEENKSLGTPQYDEASLSEFLTRITPKVLRELDRQARSQAFLGYGAVQEEAASGVRLLHTLRCSHSDPECVVSSVAWSSTGSVIGVTFGAMEHQDWCGHRGAIAVWNINRSDFDANQPERTIEASSCVLSLAFHPSNPALFAAGTFNGEILVYDLSRTEEVTPLALGGVRGRDGAPPRAHHTLTATTTTGQVLVWSLSLTKQQLTLKAGYMVRTQDIPRGVRTQVGEDSGVGIAAASYSHDDPTLFLLGGEGGSLFLCSANSEAPTVMDFSGIGLRRCVTSCLAPHTGKVLEAQFSPHHHHALLSAASDSQIRLYSLLQPNKPVTTTHSEEQVTCAQWSPTRPLVFAAGLGSGRVALYDLDTRSSRQPFLTLATPEKAAPATALCFNHRNMSLLGVGDALGEGWGVAAPPSGCLPTPG</sequence>
<evidence type="ECO:0000256" key="2">
    <source>
        <dbReference type="ARBA" id="ARBA00022490"/>
    </source>
</evidence>
<name>A0AAW0UA36_SCYPA</name>
<dbReference type="InterPro" id="IPR036322">
    <property type="entry name" value="WD40_repeat_dom_sf"/>
</dbReference>
<feature type="compositionally biased region" description="Polar residues" evidence="5">
    <location>
        <begin position="11"/>
        <end position="31"/>
    </location>
</feature>